<evidence type="ECO:0000313" key="6">
    <source>
        <dbReference type="EMBL" id="CAB5231195.1"/>
    </source>
</evidence>
<dbReference type="EMBL" id="LR798433">
    <property type="protein sequence ID" value="CAB5231195.1"/>
    <property type="molecule type" value="Genomic_DNA"/>
</dbReference>
<dbReference type="EMBL" id="LR796798">
    <property type="protein sequence ID" value="CAB4166937.1"/>
    <property type="molecule type" value="Genomic_DNA"/>
</dbReference>
<gene>
    <name evidence="3" type="ORF">UFOVP1034_122</name>
    <name evidence="4" type="ORF">UFOVP1177_122</name>
    <name evidence="5" type="ORF">UFOVP1243_109</name>
    <name evidence="6" type="ORF">UFOVP1581_36</name>
    <name evidence="1" type="ORF">UFOVP854_36</name>
    <name evidence="2" type="ORF">UFOVP964_36</name>
</gene>
<evidence type="ECO:0000313" key="1">
    <source>
        <dbReference type="EMBL" id="CAB4166937.1"/>
    </source>
</evidence>
<evidence type="ECO:0000313" key="4">
    <source>
        <dbReference type="EMBL" id="CAB4189166.1"/>
    </source>
</evidence>
<evidence type="ECO:0000313" key="3">
    <source>
        <dbReference type="EMBL" id="CAB4179484.1"/>
    </source>
</evidence>
<dbReference type="Gene3D" id="2.60.120.260">
    <property type="entry name" value="Galactose-binding domain-like"/>
    <property type="match status" value="2"/>
</dbReference>
<accession>A0A6J5P6W9</accession>
<dbReference type="SUPFAM" id="SSF49785">
    <property type="entry name" value="Galactose-binding domain-like"/>
    <property type="match status" value="2"/>
</dbReference>
<name>A0A6J5P6W9_9CAUD</name>
<dbReference type="EMBL" id="LR796979">
    <property type="protein sequence ID" value="CAB4179484.1"/>
    <property type="molecule type" value="Genomic_DNA"/>
</dbReference>
<dbReference type="EMBL" id="LR797132">
    <property type="protein sequence ID" value="CAB4189166.1"/>
    <property type="molecule type" value="Genomic_DNA"/>
</dbReference>
<dbReference type="EMBL" id="LR797196">
    <property type="protein sequence ID" value="CAB4193586.1"/>
    <property type="molecule type" value="Genomic_DNA"/>
</dbReference>
<evidence type="ECO:0008006" key="7">
    <source>
        <dbReference type="Google" id="ProtNLM"/>
    </source>
</evidence>
<reference evidence="1" key="1">
    <citation type="submission" date="2020-04" db="EMBL/GenBank/DDBJ databases">
        <authorList>
            <person name="Chiriac C."/>
            <person name="Salcher M."/>
            <person name="Ghai R."/>
            <person name="Kavagutti S V."/>
        </authorList>
    </citation>
    <scope>NUCLEOTIDE SEQUENCE</scope>
</reference>
<dbReference type="InterPro" id="IPR008979">
    <property type="entry name" value="Galactose-bd-like_sf"/>
</dbReference>
<evidence type="ECO:0000313" key="2">
    <source>
        <dbReference type="EMBL" id="CAB4174259.1"/>
    </source>
</evidence>
<protein>
    <recommendedName>
        <fullName evidence="7">CBM-cenC domain-containing protein</fullName>
    </recommendedName>
</protein>
<evidence type="ECO:0000313" key="5">
    <source>
        <dbReference type="EMBL" id="CAB4193586.1"/>
    </source>
</evidence>
<proteinExistence type="predicted"/>
<organism evidence="1">
    <name type="scientific">uncultured Caudovirales phage</name>
    <dbReference type="NCBI Taxonomy" id="2100421"/>
    <lineage>
        <taxon>Viruses</taxon>
        <taxon>Duplodnaviria</taxon>
        <taxon>Heunggongvirae</taxon>
        <taxon>Uroviricota</taxon>
        <taxon>Caudoviricetes</taxon>
        <taxon>Peduoviridae</taxon>
        <taxon>Maltschvirus</taxon>
        <taxon>Maltschvirus maltsch</taxon>
    </lineage>
</organism>
<dbReference type="EMBL" id="LR796924">
    <property type="protein sequence ID" value="CAB4174259.1"/>
    <property type="molecule type" value="Genomic_DNA"/>
</dbReference>
<sequence>MAKYSSVLYGNAIYGESPRLGYSVEPMTLEVDNFTSTTIYWNSPSGNFSKIRVLRNQSGYSETAEDGVIIFEQASADGSSLEGLILTNYFRDGIDNPSQLTLVSGREVYYRVFLYTDEHVWVTAGSINGIIPRDTGATKKMVDLLPRVLTSQELSPLGVVDETSDLYRFLDGLAFTYELMLTSIELIRPSHSRDNSTYSSIPGEDLHVGLDIQPSLPVVNQRRLIREALYLYSKRGTKVGLEGYAEALTGYVPTATISTNTLLTVQDSTFYKTLGNWAFTNATAVASTDETAATGTNVIDTTYSCKVTASAAFYMELGVSDPIKQGSPVLLDTEYTASAQIKSPPSDGNVYITILWYDGKGAEISSDTGTPVAANNTWQTVSVTATSPVTAVYSAISIDSDADGQYYVDQVCIQPGPDVEYDEARAITLLLGPRKENYITNPSFEVDASGWTLTGVSFSQDASVPVDGYPGTHSGKFVAASAWSITDTAHLPLESGIYFTFSMYCKSPALTTMDMYAKIYNSSDVLLETFHESHPITSDWMRHSITGLIGTTTAASYAIVSFGGAAGTIYLDMIQAEDTTAPTDYFDGSMPSSVGAVWSGTANASSSLFYPSKPMKIKRLAHTMVDWVPMNSFWRITTPAGVEYNNLQV</sequence>